<comment type="caution">
    <text evidence="3">The sequence shown here is derived from an EMBL/GenBank/DDBJ whole genome shotgun (WGS) entry which is preliminary data.</text>
</comment>
<evidence type="ECO:0000259" key="2">
    <source>
        <dbReference type="Pfam" id="PF02538"/>
    </source>
</evidence>
<dbReference type="EMBL" id="JBBHJY010000005">
    <property type="protein sequence ID" value="MEJ6010442.1"/>
    <property type="molecule type" value="Genomic_DNA"/>
</dbReference>
<reference evidence="3 4" key="1">
    <citation type="submission" date="2024-03" db="EMBL/GenBank/DDBJ databases">
        <authorList>
            <person name="Jo J.-H."/>
        </authorList>
    </citation>
    <scope>NUCLEOTIDE SEQUENCE [LARGE SCALE GENOMIC DNA]</scope>
    <source>
        <strain evidence="3 4">AS3R-12</strain>
    </source>
</reference>
<name>A0ABU8S918_9SPHN</name>
<accession>A0ABU8S918</accession>
<feature type="domain" description="Hydantoinase B/oxoprolinase" evidence="2">
    <location>
        <begin position="3"/>
        <end position="537"/>
    </location>
</feature>
<dbReference type="Proteomes" id="UP001379235">
    <property type="component" value="Unassembled WGS sequence"/>
</dbReference>
<organism evidence="3 4">
    <name type="scientific">Novosphingobium aquae</name>
    <dbReference type="NCBI Taxonomy" id="3133435"/>
    <lineage>
        <taxon>Bacteria</taxon>
        <taxon>Pseudomonadati</taxon>
        <taxon>Pseudomonadota</taxon>
        <taxon>Alphaproteobacteria</taxon>
        <taxon>Sphingomonadales</taxon>
        <taxon>Sphingomonadaceae</taxon>
        <taxon>Novosphingobium</taxon>
    </lineage>
</organism>
<evidence type="ECO:0000313" key="4">
    <source>
        <dbReference type="Proteomes" id="UP001379235"/>
    </source>
</evidence>
<dbReference type="Pfam" id="PF02538">
    <property type="entry name" value="Hydantoinase_B"/>
    <property type="match status" value="1"/>
</dbReference>
<dbReference type="RefSeq" id="WP_339967092.1">
    <property type="nucleotide sequence ID" value="NZ_JBBHJY010000005.1"/>
</dbReference>
<sequence length="701" mass="74877">MIDPILLEVLRCKFEAIADDGARTIIRNAISPVVAESKDCSCAIYSAEGDLIVGGGKVQIAFHIGGKGIRVIKERHGDTVAEGDVFLVNDPYNGGGLHAQDVIVHIPVFLDGRLAAWVGASAHMMDMGGMVPGSFSTSATEVYQEAFRMPPVRLYRRGEVQDDIWAILRNNVRLPDVVEMDMRSLIAGATVVCNQVLRVIEDYSEDVFREAVKALSDLTEAEVRRRVAELEPGVYSTRSWTEWTDEFYLVPCALNVENGRLIFDFRGASPQTKHYFNSKPDVIKSILGVGLAPYLARGLPFNEGLFRAFEVITDPGSILDAQPPAPIGGPHLEVGQNAMEVGIRALNLAIAASPDARAHSHLSGPPSSSGSALHTLSGLGLKGEPQSWIMLEGALGGASAAHDRDGIEFSRELVGNGQLIDLVDVEVLESWYPIKFEGRQLRSGTGGAGEFCSGRPTSFAFTVDGTNELSLTIMGNRERLPIAGSAGGLPGNITRFTVRRSADGSVEPLACHQDGIHLAQGDTLMLSVSNGGGWGDPLLRDPALVARDVARGLFSAEEAVRVYGVVVADELATEAKREEILAERLGAAESAPRPLSWTPDLLAAAEGFNGPIAAGVEQRGSVAVSSRSGSPLALSPDNWMDGCPRIHNFTTTHPDVDIVAYLDPATGHLLLVDVVPVGTGYSSSSVPNRWVEPALTLEATE</sequence>
<keyword evidence="4" id="KW-1185">Reference proteome</keyword>
<dbReference type="InterPro" id="IPR003692">
    <property type="entry name" value="Hydantoinase_B"/>
</dbReference>
<evidence type="ECO:0000313" key="3">
    <source>
        <dbReference type="EMBL" id="MEJ6010442.1"/>
    </source>
</evidence>
<evidence type="ECO:0000256" key="1">
    <source>
        <dbReference type="SAM" id="MobiDB-lite"/>
    </source>
</evidence>
<proteinExistence type="predicted"/>
<dbReference type="PANTHER" id="PTHR11365:SF23">
    <property type="entry name" value="HYPOTHETICAL 5-OXOPROLINASE (EUROFUNG)-RELATED"/>
    <property type="match status" value="1"/>
</dbReference>
<feature type="compositionally biased region" description="Low complexity" evidence="1">
    <location>
        <begin position="361"/>
        <end position="373"/>
    </location>
</feature>
<dbReference type="InterPro" id="IPR045079">
    <property type="entry name" value="Oxoprolinase-like"/>
</dbReference>
<dbReference type="PANTHER" id="PTHR11365">
    <property type="entry name" value="5-OXOPROLINASE RELATED"/>
    <property type="match status" value="1"/>
</dbReference>
<feature type="region of interest" description="Disordered" evidence="1">
    <location>
        <begin position="357"/>
        <end position="376"/>
    </location>
</feature>
<gene>
    <name evidence="3" type="ORF">WG900_10970</name>
</gene>
<protein>
    <submittedName>
        <fullName evidence="3">Hydantoinase B/oxoprolinase family protein</fullName>
    </submittedName>
</protein>